<dbReference type="Gene3D" id="3.30.530.20">
    <property type="match status" value="1"/>
</dbReference>
<dbReference type="RefSeq" id="WP_094220105.1">
    <property type="nucleotide sequence ID" value="NZ_MCGQ01000030.1"/>
</dbReference>
<name>A0A233S6S1_STRDA</name>
<dbReference type="AlphaFoldDB" id="A0A233S6S1"/>
<protein>
    <recommendedName>
        <fullName evidence="3">Polyketide cyclase</fullName>
    </recommendedName>
</protein>
<dbReference type="SUPFAM" id="SSF55961">
    <property type="entry name" value="Bet v1-like"/>
    <property type="match status" value="1"/>
</dbReference>
<proteinExistence type="predicted"/>
<reference evidence="1 2" key="1">
    <citation type="submission" date="2016-07" db="EMBL/GenBank/DDBJ databases">
        <title>Draft genome of Streptomyces diastatochromogenes.</title>
        <authorList>
            <person name="Podduturi R."/>
            <person name="Lukassen M.B."/>
            <person name="Clausen N."/>
            <person name="Nielsen J.L."/>
            <person name="Jorgensen N.O."/>
        </authorList>
    </citation>
    <scope>NUCLEOTIDE SEQUENCE [LARGE SCALE GENOMIC DNA]</scope>
    <source>
        <strain evidence="1 2">DSM 40608</strain>
    </source>
</reference>
<keyword evidence="2" id="KW-1185">Reference proteome</keyword>
<gene>
    <name evidence="1" type="ORF">BEK98_30695</name>
</gene>
<sequence>MIARSRTKTVSIDRPVAEVFDFLADPANWPKWAVVNIKSIEPTEDPEWWAMSTPVGPARLRLRADAEFGILDHDYLDDTASWRVPARVVANGDGAEFMITFYQPPGFSDQFFDEQIALVDTELSTLKSLLETQE</sequence>
<dbReference type="OrthoDB" id="880456at2"/>
<dbReference type="InterPro" id="IPR023393">
    <property type="entry name" value="START-like_dom_sf"/>
</dbReference>
<comment type="caution">
    <text evidence="1">The sequence shown here is derived from an EMBL/GenBank/DDBJ whole genome shotgun (WGS) entry which is preliminary data.</text>
</comment>
<organism evidence="1 2">
    <name type="scientific">Streptomyces diastatochromogenes</name>
    <dbReference type="NCBI Taxonomy" id="42236"/>
    <lineage>
        <taxon>Bacteria</taxon>
        <taxon>Bacillati</taxon>
        <taxon>Actinomycetota</taxon>
        <taxon>Actinomycetes</taxon>
        <taxon>Kitasatosporales</taxon>
        <taxon>Streptomycetaceae</taxon>
        <taxon>Streptomyces</taxon>
    </lineage>
</organism>
<dbReference type="EMBL" id="MCGQ01000030">
    <property type="protein sequence ID" value="OXY91314.1"/>
    <property type="molecule type" value="Genomic_DNA"/>
</dbReference>
<evidence type="ECO:0008006" key="3">
    <source>
        <dbReference type="Google" id="ProtNLM"/>
    </source>
</evidence>
<accession>A0A233S6S1</accession>
<dbReference type="Proteomes" id="UP000215483">
    <property type="component" value="Unassembled WGS sequence"/>
</dbReference>
<evidence type="ECO:0000313" key="2">
    <source>
        <dbReference type="Proteomes" id="UP000215483"/>
    </source>
</evidence>
<evidence type="ECO:0000313" key="1">
    <source>
        <dbReference type="EMBL" id="OXY91314.1"/>
    </source>
</evidence>